<evidence type="ECO:0000256" key="3">
    <source>
        <dbReference type="ARBA" id="ARBA00022989"/>
    </source>
</evidence>
<dbReference type="GO" id="GO:0005886">
    <property type="term" value="C:plasma membrane"/>
    <property type="evidence" value="ECO:0007669"/>
    <property type="project" value="UniProtKB-SubCell"/>
</dbReference>
<evidence type="ECO:0000256" key="1">
    <source>
        <dbReference type="ARBA" id="ARBA00022475"/>
    </source>
</evidence>
<keyword evidence="7" id="KW-1185">Reference proteome</keyword>
<dbReference type="InterPro" id="IPR005372">
    <property type="entry name" value="UPF0182"/>
</dbReference>
<feature type="transmembrane region" description="Helical" evidence="5">
    <location>
        <begin position="5"/>
        <end position="26"/>
    </location>
</feature>
<feature type="transmembrane region" description="Helical" evidence="5">
    <location>
        <begin position="271"/>
        <end position="290"/>
    </location>
</feature>
<dbReference type="Pfam" id="PF03699">
    <property type="entry name" value="UPF0182"/>
    <property type="match status" value="1"/>
</dbReference>
<feature type="transmembrane region" description="Helical" evidence="5">
    <location>
        <begin position="248"/>
        <end position="266"/>
    </location>
</feature>
<feature type="transmembrane region" description="Helical" evidence="5">
    <location>
        <begin position="102"/>
        <end position="124"/>
    </location>
</feature>
<dbReference type="GO" id="GO:0005576">
    <property type="term" value="C:extracellular region"/>
    <property type="evidence" value="ECO:0007669"/>
    <property type="project" value="TreeGrafter"/>
</dbReference>
<dbReference type="KEGG" id="kme:H0A61_00084"/>
<name>A0A8A0RJF5_9FIRM</name>
<keyword evidence="1 5" id="KW-1003">Cell membrane</keyword>
<keyword evidence="3 5" id="KW-1133">Transmembrane helix</keyword>
<dbReference type="PANTHER" id="PTHR39344">
    <property type="entry name" value="UPF0182 PROTEIN SLL1060"/>
    <property type="match status" value="1"/>
</dbReference>
<evidence type="ECO:0000256" key="2">
    <source>
        <dbReference type="ARBA" id="ARBA00022692"/>
    </source>
</evidence>
<dbReference type="AlphaFoldDB" id="A0A8A0RJF5"/>
<feature type="transmembrane region" description="Helical" evidence="5">
    <location>
        <begin position="158"/>
        <end position="180"/>
    </location>
</feature>
<keyword evidence="2 5" id="KW-0812">Transmembrane</keyword>
<dbReference type="RefSeq" id="WP_206708022.1">
    <property type="nucleotide sequence ID" value="NZ_CP059066.1"/>
</dbReference>
<sequence length="896" mass="104672">MRRFIFTIIVVALLLITAVLVLNNLYLDFLWFKEVNYTGVFLTTLITQWGVRIITFLIFFLFIFVNLLLTKEKIKQILNRTRDDNVIDISPGGRLSGAKFPFLFAIASAILSLVFTSFSGGYWLEIQKFLHRSPFGTADPVFSKDIGFYVFQLPFYQFLYQFLLMMVAASLILVFVIYFISNPVRHQRGRWNFIPDGQKHLSFLLALVFFLKAWGYRLQMYNLLYSPRGVAFGASYTDIHAQLPGLRILYFIALFLGVMLILNIFVKKPKILVFAFIGLIGASFVLGQLYPSIIQRLRVEPNEFNREKPYIENNIKFTQMAYGLDKIERKVFQVEDGLTEQDIRKYQGTLNNVRLWDYRPLKATFSQLQEIRPYYKFKQIDTDRYFINGVYRQVMLSVRELDQTRIDQRWVNKRLQYTHGYGLVVSPVNEVTSSGLPIFFIRNIPPAVSAEGLSVENPEIYYGEMTDEYVIVKTDIQEFNYPKGESNAYTRYEGSGGIPIGNFFRRLLFALRFGDYKIVFSGNITPESRIMFDRNINSRIRKIAPFLIYDSDPYIVLNNGRLYWIRDAYTVTDMFPYSKPYKGINYIRNSVKVVVDAYNGSVDFYLIDEDEPVAKTLSKIFPELFKPFAEMPAGLKEHIRYPEDLFKIQSQMYLIYHMNDPKVFYNKEDRWEIPKEVYAGDTIPVEPYYTIIQLPEEDNPEFVLMQPFSPYTKNVMISWMAGRCDGENYGRLILYLFPKDKLVYGPSQIEARIDQDSQISQQLTLWNQRGSRVIRGNLLVLPMANSILYVEPIFLQAEQSQLPELIRVIVAYKDVVVMERTLEDALNRVFTGQLTPIETQPPVGEEIETIEELIIRANDLFRKAQERQREGDWAGYGRMINELENVLRQLEERTKE</sequence>
<keyword evidence="4 5" id="KW-0472">Membrane</keyword>
<comment type="subcellular location">
    <subcellularLocation>
        <location evidence="5">Cell membrane</location>
        <topology evidence="5">Multi-pass membrane protein</topology>
    </subcellularLocation>
</comment>
<evidence type="ECO:0000313" key="7">
    <source>
        <dbReference type="Proteomes" id="UP000662904"/>
    </source>
</evidence>
<dbReference type="PANTHER" id="PTHR39344:SF1">
    <property type="entry name" value="UPF0182 PROTEIN SLL1060"/>
    <property type="match status" value="1"/>
</dbReference>
<evidence type="ECO:0000256" key="4">
    <source>
        <dbReference type="ARBA" id="ARBA00023136"/>
    </source>
</evidence>
<comment type="similarity">
    <text evidence="5">Belongs to the UPF0182 family.</text>
</comment>
<accession>A0A8A0RJF5</accession>
<reference evidence="6" key="1">
    <citation type="submission" date="2020-07" db="EMBL/GenBank/DDBJ databases">
        <title>Koleobacter methoxysyntrophicus gen. nov., sp. nov., a novel anaerobic bacterium isolated from deep subsurface oil field and proposal of Koleobacterales ord. nov. in the phylum Firmicutes.</title>
        <authorList>
            <person name="Sakamoto S."/>
            <person name="Tamaki H."/>
        </authorList>
    </citation>
    <scope>NUCLEOTIDE SEQUENCE</scope>
    <source>
        <strain evidence="6">NRmbB1</strain>
    </source>
</reference>
<feature type="transmembrane region" description="Helical" evidence="5">
    <location>
        <begin position="46"/>
        <end position="69"/>
    </location>
</feature>
<gene>
    <name evidence="6" type="ORF">H0A61_00084</name>
</gene>
<dbReference type="EMBL" id="CP059066">
    <property type="protein sequence ID" value="QSQ07768.1"/>
    <property type="molecule type" value="Genomic_DNA"/>
</dbReference>
<protein>
    <recommendedName>
        <fullName evidence="5">UPF0182 protein H0A61_00084</fullName>
    </recommendedName>
</protein>
<organism evidence="6 7">
    <name type="scientific">Koleobacter methoxysyntrophicus</name>
    <dbReference type="NCBI Taxonomy" id="2751313"/>
    <lineage>
        <taxon>Bacteria</taxon>
        <taxon>Bacillati</taxon>
        <taxon>Bacillota</taxon>
        <taxon>Clostridia</taxon>
        <taxon>Koleobacterales</taxon>
        <taxon>Koleobacteraceae</taxon>
        <taxon>Koleobacter</taxon>
    </lineage>
</organism>
<feature type="transmembrane region" description="Helical" evidence="5">
    <location>
        <begin position="201"/>
        <end position="218"/>
    </location>
</feature>
<dbReference type="Proteomes" id="UP000662904">
    <property type="component" value="Chromosome"/>
</dbReference>
<evidence type="ECO:0000313" key="6">
    <source>
        <dbReference type="EMBL" id="QSQ07768.1"/>
    </source>
</evidence>
<evidence type="ECO:0000256" key="5">
    <source>
        <dbReference type="HAMAP-Rule" id="MF_01600"/>
    </source>
</evidence>
<proteinExistence type="inferred from homology"/>
<dbReference type="HAMAP" id="MF_01600">
    <property type="entry name" value="UPF0182"/>
    <property type="match status" value="1"/>
</dbReference>